<evidence type="ECO:0008006" key="2">
    <source>
        <dbReference type="Google" id="ProtNLM"/>
    </source>
</evidence>
<gene>
    <name evidence="1" type="ORF">ENS19_07265</name>
</gene>
<name>A0A7C3J4A5_9CREN</name>
<dbReference type="AlphaFoldDB" id="A0A7C3J4A5"/>
<dbReference type="InterPro" id="IPR036390">
    <property type="entry name" value="WH_DNA-bd_sf"/>
</dbReference>
<reference evidence="1" key="1">
    <citation type="journal article" date="2020" name="mSystems">
        <title>Genome- and Community-Level Interaction Insights into Carbon Utilization and Element Cycling Functions of Hydrothermarchaeota in Hydrothermal Sediment.</title>
        <authorList>
            <person name="Zhou Z."/>
            <person name="Liu Y."/>
            <person name="Xu W."/>
            <person name="Pan J."/>
            <person name="Luo Z.H."/>
            <person name="Li M."/>
        </authorList>
    </citation>
    <scope>NUCLEOTIDE SEQUENCE [LARGE SCALE GENOMIC DNA]</scope>
    <source>
        <strain evidence="1">SpSt-468</strain>
    </source>
</reference>
<dbReference type="EMBL" id="DSTX01000012">
    <property type="protein sequence ID" value="HFK21053.1"/>
    <property type="molecule type" value="Genomic_DNA"/>
</dbReference>
<protein>
    <recommendedName>
        <fullName evidence="2">Lrp/AsnC family transcriptional regulator</fullName>
    </recommendedName>
</protein>
<sequence length="139" mass="15670">MASDLEEKILSLLQNSPEGVILQSELWKILDSGSREVSRSLAKMAKRNLILREPYSDGGRKTFKVILLKKKPKIELDDILWCCCFTCHDLSRCGMGLPISPEMCPKLTISLRNEMIKMKKQEELKKISSQSGDGDAKEG</sequence>
<comment type="caution">
    <text evidence="1">The sequence shown here is derived from an EMBL/GenBank/DDBJ whole genome shotgun (WGS) entry which is preliminary data.</text>
</comment>
<proteinExistence type="predicted"/>
<evidence type="ECO:0000313" key="1">
    <source>
        <dbReference type="EMBL" id="HFK21053.1"/>
    </source>
</evidence>
<organism evidence="1">
    <name type="scientific">Candidatus Methanomethylicus mesodigestus</name>
    <dbReference type="NCBI Taxonomy" id="1867258"/>
    <lineage>
        <taxon>Archaea</taxon>
        <taxon>Thermoproteota</taxon>
        <taxon>Methanosuratincolia</taxon>
        <taxon>Candidatus Methanomethylicales</taxon>
        <taxon>Candidatus Methanomethylicaceae</taxon>
        <taxon>Candidatus Methanomethylicus</taxon>
    </lineage>
</organism>
<dbReference type="SUPFAM" id="SSF46785">
    <property type="entry name" value="Winged helix' DNA-binding domain"/>
    <property type="match status" value="1"/>
</dbReference>
<accession>A0A7C3J4A5</accession>